<gene>
    <name evidence="2" type="ORF">ABZZ21_06325</name>
</gene>
<dbReference type="GO" id="GO:0016740">
    <property type="term" value="F:transferase activity"/>
    <property type="evidence" value="ECO:0007669"/>
    <property type="project" value="UniProtKB-KW"/>
</dbReference>
<feature type="domain" description="Aminoglycoside phosphotransferase" evidence="1">
    <location>
        <begin position="26"/>
        <end position="268"/>
    </location>
</feature>
<evidence type="ECO:0000313" key="3">
    <source>
        <dbReference type="Proteomes" id="UP001550210"/>
    </source>
</evidence>
<dbReference type="PANTHER" id="PTHR21310:SF15">
    <property type="entry name" value="AMINOGLYCOSIDE PHOSPHOTRANSFERASE DOMAIN-CONTAINING PROTEIN"/>
    <property type="match status" value="1"/>
</dbReference>
<dbReference type="InterPro" id="IPR051678">
    <property type="entry name" value="AGP_Transferase"/>
</dbReference>
<sequence length="348" mass="37245">MDAEERARLVLAAAGLPPESLAERLPLGGGTYNTVEELRLTDGTRLVLKIPPPPTVPGLSHERDLLVGEATFCRAAGTAGVPVPGVVGAALDESAPTGRHVLLSHCPGAGWEGLTAEGKAGVRRELGGLVARLHEVTGPGFGYPTGALGPLAPDWRTAFTTMYEAVLDDARRYAAWLPRPVEEVARTARHAYDALDEVTVPRLVHFDLWDGNILVERGASARVGGLIDGERMFWGDPVADFVSLALLGDIRQDPDFLAGYREAGGDPHLSPRAARRYALYRSYLSLIMLVETVPREVGADDIAWRRERVAPHLTAALDELGGVDPGPWVSADGREVLARGARQEGSTP</sequence>
<accession>A0ABV2UTV5</accession>
<evidence type="ECO:0000259" key="1">
    <source>
        <dbReference type="Pfam" id="PF01636"/>
    </source>
</evidence>
<reference evidence="2 3" key="1">
    <citation type="submission" date="2024-06" db="EMBL/GenBank/DDBJ databases">
        <title>The Natural Products Discovery Center: Release of the First 8490 Sequenced Strains for Exploring Actinobacteria Biosynthetic Diversity.</title>
        <authorList>
            <person name="Kalkreuter E."/>
            <person name="Kautsar S.A."/>
            <person name="Yang D."/>
            <person name="Bader C.D."/>
            <person name="Teijaro C.N."/>
            <person name="Fluegel L."/>
            <person name="Davis C.M."/>
            <person name="Simpson J.R."/>
            <person name="Lauterbach L."/>
            <person name="Steele A.D."/>
            <person name="Gui C."/>
            <person name="Meng S."/>
            <person name="Li G."/>
            <person name="Viehrig K."/>
            <person name="Ye F."/>
            <person name="Su P."/>
            <person name="Kiefer A.F."/>
            <person name="Nichols A."/>
            <person name="Cepeda A.J."/>
            <person name="Yan W."/>
            <person name="Fan B."/>
            <person name="Jiang Y."/>
            <person name="Adhikari A."/>
            <person name="Zheng C.-J."/>
            <person name="Schuster L."/>
            <person name="Cowan T.M."/>
            <person name="Smanski M.J."/>
            <person name="Chevrette M.G."/>
            <person name="De Carvalho L.P.S."/>
            <person name="Shen B."/>
        </authorList>
    </citation>
    <scope>NUCLEOTIDE SEQUENCE [LARGE SCALE GENOMIC DNA]</scope>
    <source>
        <strain evidence="2 3">NPDC006434</strain>
    </source>
</reference>
<protein>
    <submittedName>
        <fullName evidence="2">Aminoglycoside phosphotransferase family protein</fullName>
        <ecNumber evidence="2">2.7.1.-</ecNumber>
    </submittedName>
</protein>
<proteinExistence type="predicted"/>
<dbReference type="Proteomes" id="UP001550210">
    <property type="component" value="Unassembled WGS sequence"/>
</dbReference>
<dbReference type="PANTHER" id="PTHR21310">
    <property type="entry name" value="AMINOGLYCOSIDE PHOSPHOTRANSFERASE-RELATED-RELATED"/>
    <property type="match status" value="1"/>
</dbReference>
<dbReference type="Pfam" id="PF01636">
    <property type="entry name" value="APH"/>
    <property type="match status" value="1"/>
</dbReference>
<dbReference type="InterPro" id="IPR011009">
    <property type="entry name" value="Kinase-like_dom_sf"/>
</dbReference>
<dbReference type="RefSeq" id="WP_355393289.1">
    <property type="nucleotide sequence ID" value="NZ_JBEXPZ010000006.1"/>
</dbReference>
<keyword evidence="3" id="KW-1185">Reference proteome</keyword>
<evidence type="ECO:0000313" key="2">
    <source>
        <dbReference type="EMBL" id="MET9844190.1"/>
    </source>
</evidence>
<keyword evidence="2" id="KW-0808">Transferase</keyword>
<dbReference type="EMBL" id="JBEXPZ010000006">
    <property type="protein sequence ID" value="MET9844190.1"/>
    <property type="molecule type" value="Genomic_DNA"/>
</dbReference>
<dbReference type="SUPFAM" id="SSF56112">
    <property type="entry name" value="Protein kinase-like (PK-like)"/>
    <property type="match status" value="1"/>
</dbReference>
<name>A0ABV2UTV5_9ACTN</name>
<dbReference type="EC" id="2.7.1.-" evidence="2"/>
<comment type="caution">
    <text evidence="2">The sequence shown here is derived from an EMBL/GenBank/DDBJ whole genome shotgun (WGS) entry which is preliminary data.</text>
</comment>
<dbReference type="Gene3D" id="3.90.1200.10">
    <property type="match status" value="1"/>
</dbReference>
<dbReference type="InterPro" id="IPR002575">
    <property type="entry name" value="Aminoglycoside_PTrfase"/>
</dbReference>
<organism evidence="2 3">
    <name type="scientific">Streptomyces ossamyceticus</name>
    <dbReference type="NCBI Taxonomy" id="249581"/>
    <lineage>
        <taxon>Bacteria</taxon>
        <taxon>Bacillati</taxon>
        <taxon>Actinomycetota</taxon>
        <taxon>Actinomycetes</taxon>
        <taxon>Kitasatosporales</taxon>
        <taxon>Streptomycetaceae</taxon>
        <taxon>Streptomyces</taxon>
    </lineage>
</organism>